<dbReference type="PANTHER" id="PTHR32182">
    <property type="entry name" value="DNA REPLICATION AND REPAIR PROTEIN RECF"/>
    <property type="match status" value="1"/>
</dbReference>
<dbReference type="GO" id="GO:0000731">
    <property type="term" value="P:DNA synthesis involved in DNA repair"/>
    <property type="evidence" value="ECO:0007669"/>
    <property type="project" value="TreeGrafter"/>
</dbReference>
<sequence>MKLRYLHLRDYPPIKDIKVLFASGSPLQRDCAIRFVVGVNGSGKSNLLRAIAEVFLALSEQRVPPFPVSLVYELGQKGSANHRTLLLHCPGKRTESSLWVHERFVFDDGNPVEVFDQSFHFLKTQNNPMPPGFSPLIAPGQWPSRATTPPLMALPNAVLAYTTGAIQPWQTLWNRSADSKDGEESFSTGEEILEIERPAGWSMAQELASQNQQSGQSETGNAEYWFPESSSSTIGFRRPILLNPALLKCALLAIALPQAYLDTDYNRFSDEAYLLLTKLRKTPRQLSPLQEMLQRGGWHYLVSVAFRCRLQTEVWRRNHLLGIAHDWLICAGEVIAEPHPTEARRTLYFDLKGDFSSYSETLSANDNLQISGTQGEALWALLGGHEATAFELFTKLVDLHQAGLFDDVELRLRRYPKPDESPDRDTVENDVGVLLYEELSDGEQMVLGRMALFHLLEGQHDSLLLLDEPETHFNDLWKRDVVSVVDGALGKTSCEVVIATHAALVLTDALKDELVVLERALDENSATSSHSVIRMLDNDIHTFGATGDHPLRDIFGAPDTVGRRASRILEVLIAAASVADQIDSCWGSENPILNGDIVEQVCTIVAVTEPSMNKASIREALESIEHFAVHFGAARPLTMKAVLEAFIRQTGPGYFQVELKRAWRRLLNEEGNVTQA</sequence>
<dbReference type="InterPro" id="IPR027417">
    <property type="entry name" value="P-loop_NTPase"/>
</dbReference>
<dbReference type="AlphaFoldDB" id="G0A4S5"/>
<dbReference type="RefSeq" id="WP_013821029.1">
    <property type="nucleotide sequence ID" value="NC_015572.1"/>
</dbReference>
<name>G0A4S5_METMM</name>
<dbReference type="Gene3D" id="3.40.50.300">
    <property type="entry name" value="P-loop containing nucleotide triphosphate hydrolases"/>
    <property type="match status" value="2"/>
</dbReference>
<evidence type="ECO:0000313" key="1">
    <source>
        <dbReference type="EMBL" id="AEG02816.1"/>
    </source>
</evidence>
<reference evidence="1 2" key="1">
    <citation type="journal article" date="2011" name="J. Bacteriol.">
        <title>Complete Genome Sequence of the Aerobic Marine Methanotroph Methylomonas methanica MC09.</title>
        <authorList>
            <person name="Boden R."/>
            <person name="Cunliffe M."/>
            <person name="Scanlan J."/>
            <person name="Moussard H."/>
            <person name="Kits K.D."/>
            <person name="Klotz M.G."/>
            <person name="Jetten M.S."/>
            <person name="Vuilleumier S."/>
            <person name="Han J."/>
            <person name="Peters L."/>
            <person name="Mikhailova N."/>
            <person name="Teshima H."/>
            <person name="Tapia R."/>
            <person name="Kyrpides N."/>
            <person name="Ivanova N."/>
            <person name="Pagani I."/>
            <person name="Cheng J.F."/>
            <person name="Goodwin L."/>
            <person name="Han C."/>
            <person name="Hauser L."/>
            <person name="Land M.L."/>
            <person name="Lapidus A."/>
            <person name="Lucas S."/>
            <person name="Pitluck S."/>
            <person name="Woyke T."/>
            <person name="Stein L."/>
            <person name="Murrell J.C."/>
        </authorList>
    </citation>
    <scope>NUCLEOTIDE SEQUENCE [LARGE SCALE GENOMIC DNA]</scope>
    <source>
        <strain evidence="1 2">MC09</strain>
    </source>
</reference>
<reference evidence="2" key="3">
    <citation type="submission" date="2011-05" db="EMBL/GenBank/DDBJ databases">
        <title>Complete sequence of Methylomonas methanica MC09.</title>
        <authorList>
            <consortium name="US DOE Joint Genome Institute"/>
            <person name="Lucas S."/>
            <person name="Han J."/>
            <person name="Lapidus A."/>
            <person name="Cheng J.-F."/>
            <person name="Goodwin L."/>
            <person name="Pitluck S."/>
            <person name="Peters L."/>
            <person name="Mikhailova N."/>
            <person name="Teshima H."/>
            <person name="Han C."/>
            <person name="Tapia R."/>
            <person name="Land M."/>
            <person name="Hauser L."/>
            <person name="Kyrpides N."/>
            <person name="Ivanova N."/>
            <person name="Pagani I."/>
            <person name="Stein L."/>
            <person name="Woyke T."/>
        </authorList>
    </citation>
    <scope>NUCLEOTIDE SEQUENCE [LARGE SCALE GENOMIC DNA]</scope>
    <source>
        <strain evidence="2">MC09</strain>
    </source>
</reference>
<dbReference type="Proteomes" id="UP000008888">
    <property type="component" value="Chromosome"/>
</dbReference>
<dbReference type="SUPFAM" id="SSF52540">
    <property type="entry name" value="P-loop containing nucleoside triphosphate hydrolases"/>
    <property type="match status" value="1"/>
</dbReference>
<organism evidence="1 2">
    <name type="scientific">Methylomonas methanica (strain DSM 25384 / MC09)</name>
    <dbReference type="NCBI Taxonomy" id="857087"/>
    <lineage>
        <taxon>Bacteria</taxon>
        <taxon>Pseudomonadati</taxon>
        <taxon>Pseudomonadota</taxon>
        <taxon>Gammaproteobacteria</taxon>
        <taxon>Methylococcales</taxon>
        <taxon>Methylococcaceae</taxon>
        <taxon>Methylomonas</taxon>
    </lineage>
</organism>
<evidence type="ECO:0008006" key="3">
    <source>
        <dbReference type="Google" id="ProtNLM"/>
    </source>
</evidence>
<keyword evidence="2" id="KW-1185">Reference proteome</keyword>
<dbReference type="EMBL" id="CP002738">
    <property type="protein sequence ID" value="AEG02816.1"/>
    <property type="molecule type" value="Genomic_DNA"/>
</dbReference>
<reference key="2">
    <citation type="submission" date="2011-05" db="EMBL/GenBank/DDBJ databases">
        <title>Complete genome sequence of the aerobic marine methanotroph Methylomonas methanica MC09.</title>
        <authorList>
            <person name="Boden R."/>
            <person name="Cunliffe M."/>
            <person name="Scanlan J."/>
            <person name="Moussard H."/>
            <person name="Kits K.D."/>
            <person name="Klotz M."/>
            <person name="Jetten M."/>
            <person name="Vuilleumier S."/>
            <person name="Han J."/>
            <person name="Peters L."/>
            <person name="Mikhailova N."/>
            <person name="Teshima H."/>
            <person name="Tapia R."/>
            <person name="Kyrpides N."/>
            <person name="Ivanova N."/>
            <person name="Pagani I."/>
            <person name="Cheng J.-F."/>
            <person name="Goodwin L."/>
            <person name="Han C."/>
            <person name="Hauser L."/>
            <person name="Land M."/>
            <person name="Lapidus A."/>
            <person name="Lucas S."/>
            <person name="Pitluck S."/>
            <person name="Woyke T."/>
            <person name="Stein L.Y."/>
            <person name="Murrell C."/>
        </authorList>
    </citation>
    <scope>NUCLEOTIDE SEQUENCE</scope>
    <source>
        <strain>MC09</strain>
    </source>
</reference>
<protein>
    <recommendedName>
        <fullName evidence="3">ATPase AAA-type core domain-containing protein</fullName>
    </recommendedName>
</protein>
<dbReference type="OrthoDB" id="9815944at2"/>
<proteinExistence type="predicted"/>
<dbReference type="PANTHER" id="PTHR32182:SF25">
    <property type="entry name" value="SLR1056 PROTEIN"/>
    <property type="match status" value="1"/>
</dbReference>
<dbReference type="HOGENOM" id="CLU_437971_0_0_6"/>
<dbReference type="KEGG" id="mmt:Metme_4474"/>
<dbReference type="STRING" id="857087.Metme_4474"/>
<accession>G0A4S5</accession>
<dbReference type="GO" id="GO:0006302">
    <property type="term" value="P:double-strand break repair"/>
    <property type="evidence" value="ECO:0007669"/>
    <property type="project" value="TreeGrafter"/>
</dbReference>
<dbReference type="eggNOG" id="COG0488">
    <property type="taxonomic scope" value="Bacteria"/>
</dbReference>
<evidence type="ECO:0000313" key="2">
    <source>
        <dbReference type="Proteomes" id="UP000008888"/>
    </source>
</evidence>
<gene>
    <name evidence="1" type="ordered locus">Metme_4474</name>
</gene>